<dbReference type="PROSITE" id="PS50048">
    <property type="entry name" value="ZN2_CY6_FUNGAL_2"/>
    <property type="match status" value="1"/>
</dbReference>
<keyword evidence="6" id="KW-0539">Nucleus</keyword>
<evidence type="ECO:0000256" key="1">
    <source>
        <dbReference type="ARBA" id="ARBA00022723"/>
    </source>
</evidence>
<dbReference type="GO" id="GO:0003677">
    <property type="term" value="F:DNA binding"/>
    <property type="evidence" value="ECO:0007669"/>
    <property type="project" value="UniProtKB-KW"/>
</dbReference>
<dbReference type="PROSITE" id="PS00463">
    <property type="entry name" value="ZN2_CY6_FUNGAL_1"/>
    <property type="match status" value="1"/>
</dbReference>
<dbReference type="CDD" id="cd12148">
    <property type="entry name" value="fungal_TF_MHR"/>
    <property type="match status" value="1"/>
</dbReference>
<keyword evidence="5" id="KW-0804">Transcription</keyword>
<evidence type="ECO:0000256" key="7">
    <source>
        <dbReference type="SAM" id="MobiDB-lite"/>
    </source>
</evidence>
<feature type="region of interest" description="Disordered" evidence="7">
    <location>
        <begin position="590"/>
        <end position="624"/>
    </location>
</feature>
<dbReference type="SMART" id="SM00066">
    <property type="entry name" value="GAL4"/>
    <property type="match status" value="1"/>
</dbReference>
<dbReference type="HOGENOM" id="CLU_007427_2_0_1"/>
<dbReference type="GO" id="GO:0008270">
    <property type="term" value="F:zinc ion binding"/>
    <property type="evidence" value="ECO:0007669"/>
    <property type="project" value="InterPro"/>
</dbReference>
<keyword evidence="2" id="KW-0862">Zinc</keyword>
<dbReference type="Gene3D" id="4.10.240.10">
    <property type="entry name" value="Zn(2)-C6 fungal-type DNA-binding domain"/>
    <property type="match status" value="1"/>
</dbReference>
<feature type="region of interest" description="Disordered" evidence="7">
    <location>
        <begin position="46"/>
        <end position="87"/>
    </location>
</feature>
<reference evidence="9 10" key="1">
    <citation type="submission" date="2015-01" db="EMBL/GenBank/DDBJ databases">
        <title>The Genome Sequence of Exophiala mesophila CBS40295.</title>
        <authorList>
            <consortium name="The Broad Institute Genomics Platform"/>
            <person name="Cuomo C."/>
            <person name="de Hoog S."/>
            <person name="Gorbushina A."/>
            <person name="Stielow B."/>
            <person name="Teixiera M."/>
            <person name="Abouelleil A."/>
            <person name="Chapman S.B."/>
            <person name="Priest M."/>
            <person name="Young S.K."/>
            <person name="Wortman J."/>
            <person name="Nusbaum C."/>
            <person name="Birren B."/>
        </authorList>
    </citation>
    <scope>NUCLEOTIDE SEQUENCE [LARGE SCALE GENOMIC DNA]</scope>
    <source>
        <strain evidence="9 10">CBS 40295</strain>
    </source>
</reference>
<dbReference type="GO" id="GO:0006351">
    <property type="term" value="P:DNA-templated transcription"/>
    <property type="evidence" value="ECO:0007669"/>
    <property type="project" value="InterPro"/>
</dbReference>
<dbReference type="InterPro" id="IPR001138">
    <property type="entry name" value="Zn2Cys6_DnaBD"/>
</dbReference>
<dbReference type="Proteomes" id="UP000054302">
    <property type="component" value="Unassembled WGS sequence"/>
</dbReference>
<proteinExistence type="predicted"/>
<keyword evidence="1" id="KW-0479">Metal-binding</keyword>
<evidence type="ECO:0000259" key="8">
    <source>
        <dbReference type="PROSITE" id="PS50048"/>
    </source>
</evidence>
<dbReference type="OrthoDB" id="10251155at2759"/>
<dbReference type="GO" id="GO:0000981">
    <property type="term" value="F:DNA-binding transcription factor activity, RNA polymerase II-specific"/>
    <property type="evidence" value="ECO:0007669"/>
    <property type="project" value="InterPro"/>
</dbReference>
<keyword evidence="4" id="KW-0238">DNA-binding</keyword>
<organism evidence="9 10">
    <name type="scientific">Exophiala mesophila</name>
    <name type="common">Black yeast-like fungus</name>
    <dbReference type="NCBI Taxonomy" id="212818"/>
    <lineage>
        <taxon>Eukaryota</taxon>
        <taxon>Fungi</taxon>
        <taxon>Dikarya</taxon>
        <taxon>Ascomycota</taxon>
        <taxon>Pezizomycotina</taxon>
        <taxon>Eurotiomycetes</taxon>
        <taxon>Chaetothyriomycetidae</taxon>
        <taxon>Chaetothyriales</taxon>
        <taxon>Herpotrichiellaceae</taxon>
        <taxon>Exophiala</taxon>
    </lineage>
</organism>
<keyword evidence="3" id="KW-0805">Transcription regulation</keyword>
<dbReference type="STRING" id="212818.A0A0D1WZB0"/>
<evidence type="ECO:0000256" key="6">
    <source>
        <dbReference type="ARBA" id="ARBA00023242"/>
    </source>
</evidence>
<accession>A0A0D1WZB0</accession>
<dbReference type="VEuPathDB" id="FungiDB:PV10_02588"/>
<dbReference type="CDD" id="cd00067">
    <property type="entry name" value="GAL4"/>
    <property type="match status" value="1"/>
</dbReference>
<dbReference type="InterPro" id="IPR036864">
    <property type="entry name" value="Zn2-C6_fun-type_DNA-bd_sf"/>
</dbReference>
<dbReference type="PANTHER" id="PTHR47171">
    <property type="entry name" value="FARA-RELATED"/>
    <property type="match status" value="1"/>
</dbReference>
<sequence>MSPRPKSAQACSICHKKKIKCDLDADHPPCTNCRIADLPCRPHKRKRKRYNLSPSPPSEYRSSRLSYTPRPYHDPSPHGAAIPFLGEQSTNSPLHQLEQQSSSVDHLDSIHHETSQVESHVQHVNEAGTPPLAESYVDRDAYLDNSIHVNAEKALVKPDANEDTHGLSETDMQVLRLYKAFDLPPRSIRLSLVDKFLEHCLPWMPIVDRRWLDDQANHGPSILLQQAVFLAGSRVSSKAVVGATSGDYYQRAKSLFFAGHEKNPIIALISVLLLHWWNPTGPEQLSASTSAFWVRIGAGLAYQIGLHKEPSPTAPGRLLRRRVWWTLVLRDNVISVGVGRPRTINLKDSNVLPPTINDFPVKNTDAHIFVAYCGICALLGEVTEFRRRKRFFPEDRKNFENALYRWIRELPSELRVFSRADNRSLNPYNFKSRQLAVVYFVTVLVLHRTEGPSASASTASMVASSFLAGLFEDFLSRDELRFLGPVFAFYALAAGLSQMSGYRYPGLEDAAEAEYQILSLSLQSLSDRWGSASEALRSLNAARKTVARQPQLSTRPAPVPDESLPFFTEFGPEICRQWHLLGVSVPHISDDGANHTPNQNGDIGTAPKNPSFAHGSRPNESILGNDFITMPQASLPFDQHDPMLYPNVGENFPDQQYGYSWSDLDPVGTWLLGDLGLEGSLGHPS</sequence>
<name>A0A0D1WZB0_EXOME</name>
<protein>
    <recommendedName>
        <fullName evidence="8">Zn(2)-C6 fungal-type domain-containing protein</fullName>
    </recommendedName>
</protein>
<dbReference type="InterPro" id="IPR007219">
    <property type="entry name" value="XnlR_reg_dom"/>
</dbReference>
<dbReference type="AlphaFoldDB" id="A0A0D1WZB0"/>
<dbReference type="Pfam" id="PF04082">
    <property type="entry name" value="Fungal_trans"/>
    <property type="match status" value="1"/>
</dbReference>
<dbReference type="GeneID" id="27320433"/>
<dbReference type="SMART" id="SM00906">
    <property type="entry name" value="Fungal_trans"/>
    <property type="match status" value="1"/>
</dbReference>
<dbReference type="RefSeq" id="XP_016226439.1">
    <property type="nucleotide sequence ID" value="XM_016366921.1"/>
</dbReference>
<feature type="domain" description="Zn(2)-C6 fungal-type" evidence="8">
    <location>
        <begin position="10"/>
        <end position="40"/>
    </location>
</feature>
<evidence type="ECO:0000256" key="2">
    <source>
        <dbReference type="ARBA" id="ARBA00022833"/>
    </source>
</evidence>
<dbReference type="InterPro" id="IPR052073">
    <property type="entry name" value="Amide_Lactam_Regulators"/>
</dbReference>
<dbReference type="Pfam" id="PF00172">
    <property type="entry name" value="Zn_clus"/>
    <property type="match status" value="1"/>
</dbReference>
<dbReference type="PANTHER" id="PTHR47171:SF2">
    <property type="entry name" value="TRANSCRIPTION FACTOR, PUTATIVE-RELATED"/>
    <property type="match status" value="1"/>
</dbReference>
<dbReference type="EMBL" id="KN847521">
    <property type="protein sequence ID" value="KIV94865.1"/>
    <property type="molecule type" value="Genomic_DNA"/>
</dbReference>
<evidence type="ECO:0000256" key="3">
    <source>
        <dbReference type="ARBA" id="ARBA00023015"/>
    </source>
</evidence>
<gene>
    <name evidence="9" type="ORF">PV10_02588</name>
</gene>
<evidence type="ECO:0000313" key="9">
    <source>
        <dbReference type="EMBL" id="KIV94865.1"/>
    </source>
</evidence>
<dbReference type="SUPFAM" id="SSF57701">
    <property type="entry name" value="Zn2/Cys6 DNA-binding domain"/>
    <property type="match status" value="1"/>
</dbReference>
<keyword evidence="10" id="KW-1185">Reference proteome</keyword>
<evidence type="ECO:0000256" key="4">
    <source>
        <dbReference type="ARBA" id="ARBA00023125"/>
    </source>
</evidence>
<feature type="compositionally biased region" description="Low complexity" evidence="7">
    <location>
        <begin position="58"/>
        <end position="67"/>
    </location>
</feature>
<evidence type="ECO:0000313" key="10">
    <source>
        <dbReference type="Proteomes" id="UP000054302"/>
    </source>
</evidence>
<evidence type="ECO:0000256" key="5">
    <source>
        <dbReference type="ARBA" id="ARBA00023163"/>
    </source>
</evidence>